<accession>A0ABT9N9U1</accession>
<evidence type="ECO:0000313" key="4">
    <source>
        <dbReference type="Proteomes" id="UP001235966"/>
    </source>
</evidence>
<comment type="caution">
    <text evidence="3">The sequence shown here is derived from an EMBL/GenBank/DDBJ whole genome shotgun (WGS) entry which is preliminary data.</text>
</comment>
<keyword evidence="2" id="KW-0472">Membrane</keyword>
<gene>
    <name evidence="3" type="ORF">J2S49_000252</name>
</gene>
<protein>
    <submittedName>
        <fullName evidence="3">Uncharacterized protein</fullName>
    </submittedName>
</protein>
<dbReference type="Proteomes" id="UP001235966">
    <property type="component" value="Unassembled WGS sequence"/>
</dbReference>
<keyword evidence="4" id="KW-1185">Reference proteome</keyword>
<evidence type="ECO:0000256" key="1">
    <source>
        <dbReference type="SAM" id="MobiDB-lite"/>
    </source>
</evidence>
<dbReference type="RefSeq" id="WP_278057575.1">
    <property type="nucleotide sequence ID" value="NZ_CP121247.1"/>
</dbReference>
<sequence length="130" mass="13887">MSKEWDADAEWRKAQEEIARGGSSVPREPSGEARAVAGSGPRDWRPPEIDEPETFDRDVLERPSERFSPTSVALFVVAAVAFVVAFLGLFGVIGGEIAGTAGAAGFVALVAAIWFSLPAHRDFDDDGARV</sequence>
<evidence type="ECO:0000256" key="2">
    <source>
        <dbReference type="SAM" id="Phobius"/>
    </source>
</evidence>
<evidence type="ECO:0000313" key="3">
    <source>
        <dbReference type="EMBL" id="MDP9800176.1"/>
    </source>
</evidence>
<organism evidence="3 4">
    <name type="scientific">Arcanobacterium wilhelmae</name>
    <dbReference type="NCBI Taxonomy" id="1803177"/>
    <lineage>
        <taxon>Bacteria</taxon>
        <taxon>Bacillati</taxon>
        <taxon>Actinomycetota</taxon>
        <taxon>Actinomycetes</taxon>
        <taxon>Actinomycetales</taxon>
        <taxon>Actinomycetaceae</taxon>
        <taxon>Arcanobacterium</taxon>
    </lineage>
</organism>
<feature type="compositionally biased region" description="Basic and acidic residues" evidence="1">
    <location>
        <begin position="1"/>
        <end position="19"/>
    </location>
</feature>
<name>A0ABT9N9U1_9ACTO</name>
<keyword evidence="2" id="KW-1133">Transmembrane helix</keyword>
<keyword evidence="2" id="KW-0812">Transmembrane</keyword>
<feature type="transmembrane region" description="Helical" evidence="2">
    <location>
        <begin position="97"/>
        <end position="117"/>
    </location>
</feature>
<reference evidence="3 4" key="1">
    <citation type="submission" date="2023-07" db="EMBL/GenBank/DDBJ databases">
        <title>Sequencing the genomes of 1000 actinobacteria strains.</title>
        <authorList>
            <person name="Klenk H.-P."/>
        </authorList>
    </citation>
    <scope>NUCLEOTIDE SEQUENCE [LARGE SCALE GENOMIC DNA]</scope>
    <source>
        <strain evidence="3 4">DSM 102162</strain>
    </source>
</reference>
<feature type="compositionally biased region" description="Basic and acidic residues" evidence="1">
    <location>
        <begin position="42"/>
        <end position="56"/>
    </location>
</feature>
<proteinExistence type="predicted"/>
<feature type="transmembrane region" description="Helical" evidence="2">
    <location>
        <begin position="72"/>
        <end position="91"/>
    </location>
</feature>
<feature type="region of interest" description="Disordered" evidence="1">
    <location>
        <begin position="1"/>
        <end position="56"/>
    </location>
</feature>
<dbReference type="EMBL" id="JAUSQW010000001">
    <property type="protein sequence ID" value="MDP9800176.1"/>
    <property type="molecule type" value="Genomic_DNA"/>
</dbReference>